<dbReference type="CDD" id="cd00519">
    <property type="entry name" value="Lipase_3"/>
    <property type="match status" value="1"/>
</dbReference>
<dbReference type="InterPro" id="IPR002921">
    <property type="entry name" value="Fungal_lipase-type"/>
</dbReference>
<evidence type="ECO:0000259" key="3">
    <source>
        <dbReference type="Pfam" id="PF01764"/>
    </source>
</evidence>
<comment type="caution">
    <text evidence="4">The sequence shown here is derived from an EMBL/GenBank/DDBJ whole genome shotgun (WGS) entry which is preliminary data.</text>
</comment>
<evidence type="ECO:0000256" key="1">
    <source>
        <dbReference type="ARBA" id="ARBA00013279"/>
    </source>
</evidence>
<dbReference type="PANTHER" id="PTHR46640:SF3">
    <property type="entry name" value="LIPASE LIH1-RELATED"/>
    <property type="match status" value="1"/>
</dbReference>
<keyword evidence="5" id="KW-1185">Reference proteome</keyword>
<sequence>MLAPAYERLHFFSKMSALTNCITYNQLHEEKTLLEGGCPPHLLFCSDLNNNPFADQVYIKKIILSKNRFDLGTGYIAVDHHHKVINMAFRGSSTRWDWLHDFLITPTDYIPFSLDKYEEKVKLGNIPPCDNCKLHSGFSLFLSSLQESFLETLQDTYEEYPDYNLVISGHSLGAAVAILCGIEVKLRGYDPTVVTYAQPKIFNFEMSEWVNNIFDIYKLDAKNRKTNSLDIKSGYYRVVHINDYVTDLPPLYSHCGLQIDINKIMIPHDLSDLSYSGMEISENTNAQLPSKIVDFKDSTLINISLSTDLLHLYEHRHYFIQINECDYL</sequence>
<dbReference type="Gene3D" id="3.40.50.1820">
    <property type="entry name" value="alpha/beta hydrolase"/>
    <property type="match status" value="1"/>
</dbReference>
<evidence type="ECO:0000313" key="5">
    <source>
        <dbReference type="Proteomes" id="UP000095605"/>
    </source>
</evidence>
<name>A0A1E5RZQ0_9ASCO</name>
<dbReference type="GO" id="GO:0006629">
    <property type="term" value="P:lipid metabolic process"/>
    <property type="evidence" value="ECO:0007669"/>
    <property type="project" value="InterPro"/>
</dbReference>
<feature type="domain" description="Fungal lipase-type" evidence="3">
    <location>
        <begin position="87"/>
        <end position="251"/>
    </location>
</feature>
<evidence type="ECO:0000256" key="2">
    <source>
        <dbReference type="ARBA" id="ARBA00022801"/>
    </source>
</evidence>
<dbReference type="OrthoDB" id="406844at2759"/>
<dbReference type="Proteomes" id="UP000095605">
    <property type="component" value="Unassembled WGS sequence"/>
</dbReference>
<dbReference type="GO" id="GO:0004806">
    <property type="term" value="F:triacylglycerol lipase activity"/>
    <property type="evidence" value="ECO:0007669"/>
    <property type="project" value="UniProtKB-EC"/>
</dbReference>
<keyword evidence="2" id="KW-0378">Hydrolase</keyword>
<dbReference type="Pfam" id="PF01764">
    <property type="entry name" value="Lipase_3"/>
    <property type="match status" value="1"/>
</dbReference>
<evidence type="ECO:0000313" key="4">
    <source>
        <dbReference type="EMBL" id="OEJ92228.1"/>
    </source>
</evidence>
<organism evidence="4 5">
    <name type="scientific">Hanseniaspora opuntiae</name>
    <dbReference type="NCBI Taxonomy" id="211096"/>
    <lineage>
        <taxon>Eukaryota</taxon>
        <taxon>Fungi</taxon>
        <taxon>Dikarya</taxon>
        <taxon>Ascomycota</taxon>
        <taxon>Saccharomycotina</taxon>
        <taxon>Saccharomycetes</taxon>
        <taxon>Saccharomycodales</taxon>
        <taxon>Saccharomycodaceae</taxon>
        <taxon>Hanseniaspora</taxon>
    </lineage>
</organism>
<dbReference type="EMBL" id="LPNL01000001">
    <property type="protein sequence ID" value="OEJ92228.1"/>
    <property type="molecule type" value="Genomic_DNA"/>
</dbReference>
<dbReference type="InterPro" id="IPR029058">
    <property type="entry name" value="AB_hydrolase_fold"/>
</dbReference>
<dbReference type="PANTHER" id="PTHR46640">
    <property type="entry name" value="TRIACYLGLYCEROL LIPASE, PUTATIVE (AFU_ORTHOLOGUE AFUA_6G06510)-RELATED"/>
    <property type="match status" value="1"/>
</dbReference>
<dbReference type="EC" id="3.1.1.3" evidence="1"/>
<proteinExistence type="predicted"/>
<gene>
    <name evidence="4" type="ORF">AWRI3578_g55</name>
</gene>
<protein>
    <recommendedName>
        <fullName evidence="1">triacylglycerol lipase</fullName>
        <ecNumber evidence="1">3.1.1.3</ecNumber>
    </recommendedName>
</protein>
<dbReference type="SUPFAM" id="SSF53474">
    <property type="entry name" value="alpha/beta-Hydrolases"/>
    <property type="match status" value="1"/>
</dbReference>
<dbReference type="AlphaFoldDB" id="A0A1E5RZQ0"/>
<dbReference type="InterPro" id="IPR051299">
    <property type="entry name" value="AB_hydrolase_lip/est"/>
</dbReference>
<reference evidence="5" key="1">
    <citation type="journal article" date="2016" name="Genome Announc.">
        <title>Genome sequences of three species of Hanseniaspora isolated from spontaneous wine fermentations.</title>
        <authorList>
            <person name="Sternes P.R."/>
            <person name="Lee D."/>
            <person name="Kutyna D.R."/>
            <person name="Borneman A.R."/>
        </authorList>
    </citation>
    <scope>NUCLEOTIDE SEQUENCE [LARGE SCALE GENOMIC DNA]</scope>
    <source>
        <strain evidence="5">AWRI3578</strain>
    </source>
</reference>
<accession>A0A1E5RZQ0</accession>